<evidence type="ECO:0000256" key="3">
    <source>
        <dbReference type="ARBA" id="ARBA00022448"/>
    </source>
</evidence>
<dbReference type="InterPro" id="IPR004682">
    <property type="entry name" value="TRAP_DctP"/>
</dbReference>
<accession>A8LUI4</accession>
<organism evidence="7 8">
    <name type="scientific">Dinoroseobacter shibae (strain DSM 16493 / NCIMB 14021 / DFL 12)</name>
    <dbReference type="NCBI Taxonomy" id="398580"/>
    <lineage>
        <taxon>Bacteria</taxon>
        <taxon>Pseudomonadati</taxon>
        <taxon>Pseudomonadota</taxon>
        <taxon>Alphaproteobacteria</taxon>
        <taxon>Rhodobacterales</taxon>
        <taxon>Roseobacteraceae</taxon>
        <taxon>Dinoroseobacter</taxon>
    </lineage>
</organism>
<evidence type="ECO:0000256" key="4">
    <source>
        <dbReference type="ARBA" id="ARBA00022729"/>
    </source>
</evidence>
<dbReference type="Gene3D" id="3.40.190.170">
    <property type="entry name" value="Bacterial extracellular solute-binding protein, family 7"/>
    <property type="match status" value="1"/>
</dbReference>
<dbReference type="InterPro" id="IPR018389">
    <property type="entry name" value="DctP_fam"/>
</dbReference>
<dbReference type="NCBIfam" id="TIGR00787">
    <property type="entry name" value="dctP"/>
    <property type="match status" value="1"/>
</dbReference>
<dbReference type="HOGENOM" id="CLU_036176_1_2_5"/>
<keyword evidence="8" id="KW-1185">Reference proteome</keyword>
<dbReference type="EMBL" id="CP000835">
    <property type="protein sequence ID" value="ABV95901.1"/>
    <property type="molecule type" value="Genomic_DNA"/>
</dbReference>
<name>A8LUI4_DINSH</name>
<evidence type="ECO:0000256" key="6">
    <source>
        <dbReference type="SAM" id="SignalP"/>
    </source>
</evidence>
<keyword evidence="3" id="KW-0813">Transport</keyword>
<dbReference type="Pfam" id="PF03480">
    <property type="entry name" value="DctP"/>
    <property type="match status" value="1"/>
</dbReference>
<dbReference type="eggNOG" id="COG1638">
    <property type="taxonomic scope" value="Bacteria"/>
</dbReference>
<keyword evidence="4 6" id="KW-0732">Signal</keyword>
<evidence type="ECO:0000313" key="7">
    <source>
        <dbReference type="EMBL" id="ABV95901.1"/>
    </source>
</evidence>
<dbReference type="NCBIfam" id="NF037995">
    <property type="entry name" value="TRAP_S1"/>
    <property type="match status" value="1"/>
</dbReference>
<dbReference type="GO" id="GO:0055085">
    <property type="term" value="P:transmembrane transport"/>
    <property type="evidence" value="ECO:0007669"/>
    <property type="project" value="InterPro"/>
</dbReference>
<evidence type="ECO:0000313" key="8">
    <source>
        <dbReference type="Proteomes" id="UP000006833"/>
    </source>
</evidence>
<dbReference type="InterPro" id="IPR006311">
    <property type="entry name" value="TAT_signal"/>
</dbReference>
<proteinExistence type="inferred from homology"/>
<feature type="chain" id="PRO_5002726284" evidence="6">
    <location>
        <begin position="26"/>
        <end position="331"/>
    </location>
</feature>
<protein>
    <submittedName>
        <fullName evidence="7">TRAP transporter-DctP subunit (Precursor)</fullName>
    </submittedName>
</protein>
<comment type="similarity">
    <text evidence="2">Belongs to the bacterial solute-binding protein 7 family.</text>
</comment>
<dbReference type="PROSITE" id="PS51318">
    <property type="entry name" value="TAT"/>
    <property type="match status" value="1"/>
</dbReference>
<reference evidence="8" key="1">
    <citation type="journal article" date="2010" name="ISME J.">
        <title>The complete genome sequence of the algal symbiont Dinoroseobacter shibae: a hitchhiker's guide to life in the sea.</title>
        <authorList>
            <person name="Wagner-Dobler I."/>
            <person name="Ballhausen B."/>
            <person name="Berger M."/>
            <person name="Brinkhoff T."/>
            <person name="Buchholz I."/>
            <person name="Bunk B."/>
            <person name="Cypionka H."/>
            <person name="Daniel R."/>
            <person name="Drepper T."/>
            <person name="Gerdts G."/>
            <person name="Hahnke S."/>
            <person name="Han C."/>
            <person name="Jahn D."/>
            <person name="Kalhoefer D."/>
            <person name="Kiss H."/>
            <person name="Klenk H.P."/>
            <person name="Kyrpides N."/>
            <person name="Liebl W."/>
            <person name="Liesegang H."/>
            <person name="Meincke L."/>
            <person name="Pati A."/>
            <person name="Petersen J."/>
            <person name="Piekarski T."/>
            <person name="Pommerenke C."/>
            <person name="Pradella S."/>
            <person name="Pukall R."/>
            <person name="Rabus R."/>
            <person name="Stackebrandt E."/>
            <person name="Thole S."/>
            <person name="Thompson L."/>
            <person name="Tielen P."/>
            <person name="Tomasch J."/>
            <person name="von Jan M."/>
            <person name="Wanphrut N."/>
            <person name="Wichels A."/>
            <person name="Zech H."/>
            <person name="Simon M."/>
        </authorList>
    </citation>
    <scope>NUCLEOTIDE SEQUENCE [LARGE SCALE GENOMIC DNA]</scope>
    <source>
        <strain evidence="8">DSM 16493 / NCIMB 14021 / DFL 12</strain>
        <plasmid evidence="8">Plasmid pDSHI05</plasmid>
    </source>
</reference>
<comment type="subcellular location">
    <subcellularLocation>
        <location evidence="1">Periplasm</location>
    </subcellularLocation>
</comment>
<dbReference type="PIRSF" id="PIRSF006470">
    <property type="entry name" value="DctB"/>
    <property type="match status" value="1"/>
</dbReference>
<evidence type="ECO:0000256" key="5">
    <source>
        <dbReference type="ARBA" id="ARBA00022764"/>
    </source>
</evidence>
<evidence type="ECO:0000256" key="1">
    <source>
        <dbReference type="ARBA" id="ARBA00004418"/>
    </source>
</evidence>
<evidence type="ECO:0000256" key="2">
    <source>
        <dbReference type="ARBA" id="ARBA00009023"/>
    </source>
</evidence>
<dbReference type="CDD" id="cd13603">
    <property type="entry name" value="PBP2_TRAP_Siap_TeaA_like"/>
    <property type="match status" value="1"/>
</dbReference>
<keyword evidence="5" id="KW-0574">Periplasm</keyword>
<dbReference type="RefSeq" id="WP_012187468.1">
    <property type="nucleotide sequence ID" value="NC_009959.1"/>
</dbReference>
<dbReference type="PANTHER" id="PTHR33376">
    <property type="match status" value="1"/>
</dbReference>
<sequence length="331" mass="35657">MTHLTRRTALGLATAALLVAGTASAQDTLELRMSVESTPGASTQQILAAFRDALQAEMGDAVAIEYFDSGTLGDEIVHMQQVRTGQLDVIPIGSDAVQLDPKFAVFDIPFLFNSRDQVAAVLDGPIGAELDQSFQENAGLKVLGFGEIGFRHITNNVRPVVTPADLEGLKLRTPGSSTRIMSFEMLGASPIKMNIGEVYLALQQGVIDGQENPFGNIAKWSWDEVQKYISLSRHVYTPITLVMNLRTYEGLTDEQRDAVHAAARVAVDSSRAYGAENDASLEAVIRERSPDVELNEIDAASFRDVAKAIGAEIGKTAGEAFTARFVEAASQ</sequence>
<keyword evidence="7" id="KW-0614">Plasmid</keyword>
<dbReference type="GO" id="GO:0030288">
    <property type="term" value="C:outer membrane-bounded periplasmic space"/>
    <property type="evidence" value="ECO:0007669"/>
    <property type="project" value="InterPro"/>
</dbReference>
<dbReference type="Proteomes" id="UP000006833">
    <property type="component" value="Plasmid pDSHI05"/>
</dbReference>
<dbReference type="PANTHER" id="PTHR33376:SF7">
    <property type="entry name" value="C4-DICARBOXYLATE-BINDING PROTEIN DCTB"/>
    <property type="match status" value="1"/>
</dbReference>
<dbReference type="AlphaFoldDB" id="A8LUI4"/>
<dbReference type="InterPro" id="IPR038404">
    <property type="entry name" value="TRAP_DctP_sf"/>
</dbReference>
<geneLocation type="plasmid" evidence="7 8">
    <name>pDSHI05</name>
</geneLocation>
<dbReference type="OrthoDB" id="8673861at2"/>
<gene>
    <name evidence="7" type="primary">dctP1</name>
    <name evidence="7" type="ordered locus">Dshi_4191</name>
</gene>
<dbReference type="KEGG" id="dsh:Dshi_4191"/>
<feature type="signal peptide" evidence="6">
    <location>
        <begin position="1"/>
        <end position="25"/>
    </location>
</feature>